<reference evidence="2 3" key="1">
    <citation type="submission" date="2020-08" db="EMBL/GenBank/DDBJ databases">
        <title>The Agave Microbiome: Exploring the role of microbial communities in plant adaptations to desert environments.</title>
        <authorList>
            <person name="Partida-Martinez L.P."/>
        </authorList>
    </citation>
    <scope>NUCLEOTIDE SEQUENCE [LARGE SCALE GENOMIC DNA]</scope>
    <source>
        <strain evidence="2 3">AS3.12</strain>
    </source>
</reference>
<name>A0A7X0JMX3_9HYPH</name>
<keyword evidence="1" id="KW-0812">Transmembrane</keyword>
<sequence length="137" mass="14946">MTAPRSIRVQRCLAALLVISAGLLLRRFGYDLGLSFFVVKYGGSVLWGAMVFLALATLTGSVNIGRLAFAAFLIALIVEFSRLYHTPELDAFRLTTAGKLLLGRVFSLWNIAAYAFGIGTAAFVEAWVLKRGRRSSV</sequence>
<dbReference type="InterPro" id="IPR021257">
    <property type="entry name" value="DUF2809"/>
</dbReference>
<organism evidence="2 3">
    <name type="scientific">Rhizobium soli</name>
    <dbReference type="NCBI Taxonomy" id="424798"/>
    <lineage>
        <taxon>Bacteria</taxon>
        <taxon>Pseudomonadati</taxon>
        <taxon>Pseudomonadota</taxon>
        <taxon>Alphaproteobacteria</taxon>
        <taxon>Hyphomicrobiales</taxon>
        <taxon>Rhizobiaceae</taxon>
        <taxon>Rhizobium/Agrobacterium group</taxon>
        <taxon>Rhizobium</taxon>
    </lineage>
</organism>
<dbReference type="Pfam" id="PF10990">
    <property type="entry name" value="DUF2809"/>
    <property type="match status" value="1"/>
</dbReference>
<keyword evidence="3" id="KW-1185">Reference proteome</keyword>
<comment type="caution">
    <text evidence="2">The sequence shown here is derived from an EMBL/GenBank/DDBJ whole genome shotgun (WGS) entry which is preliminary data.</text>
</comment>
<dbReference type="EMBL" id="JACHBU010000005">
    <property type="protein sequence ID" value="MBB6509697.1"/>
    <property type="molecule type" value="Genomic_DNA"/>
</dbReference>
<proteinExistence type="predicted"/>
<feature type="transmembrane region" description="Helical" evidence="1">
    <location>
        <begin position="39"/>
        <end position="60"/>
    </location>
</feature>
<keyword evidence="1" id="KW-1133">Transmembrane helix</keyword>
<evidence type="ECO:0000313" key="2">
    <source>
        <dbReference type="EMBL" id="MBB6509697.1"/>
    </source>
</evidence>
<protein>
    <recommendedName>
        <fullName evidence="4">DUF2809 domain-containing protein</fullName>
    </recommendedName>
</protein>
<evidence type="ECO:0000313" key="3">
    <source>
        <dbReference type="Proteomes" id="UP000585437"/>
    </source>
</evidence>
<keyword evidence="1" id="KW-0472">Membrane</keyword>
<feature type="transmembrane region" description="Helical" evidence="1">
    <location>
        <begin position="67"/>
        <end position="85"/>
    </location>
</feature>
<accession>A0A7X0JMX3</accession>
<dbReference type="AlphaFoldDB" id="A0A7X0JMX3"/>
<dbReference type="RefSeq" id="WP_184655186.1">
    <property type="nucleotide sequence ID" value="NZ_JACHBU010000005.1"/>
</dbReference>
<gene>
    <name evidence="2" type="ORF">F4695_003065</name>
</gene>
<feature type="transmembrane region" description="Helical" evidence="1">
    <location>
        <begin position="105"/>
        <end position="129"/>
    </location>
</feature>
<dbReference type="Proteomes" id="UP000585437">
    <property type="component" value="Unassembled WGS sequence"/>
</dbReference>
<evidence type="ECO:0008006" key="4">
    <source>
        <dbReference type="Google" id="ProtNLM"/>
    </source>
</evidence>
<evidence type="ECO:0000256" key="1">
    <source>
        <dbReference type="SAM" id="Phobius"/>
    </source>
</evidence>